<protein>
    <submittedName>
        <fullName evidence="1">Uncharacterized protein</fullName>
    </submittedName>
</protein>
<comment type="caution">
    <text evidence="1">The sequence shown here is derived from an EMBL/GenBank/DDBJ whole genome shotgun (WGS) entry which is preliminary data.</text>
</comment>
<keyword evidence="2" id="KW-1185">Reference proteome</keyword>
<sequence>MHQERESLASPTRAIHELSEDPFCALLFRCENEKSDADAYRGDD</sequence>
<dbReference type="Proteomes" id="UP001152607">
    <property type="component" value="Unassembled WGS sequence"/>
</dbReference>
<accession>A0A9W4XKT8</accession>
<evidence type="ECO:0000313" key="1">
    <source>
        <dbReference type="EMBL" id="CAI6335298.1"/>
    </source>
</evidence>
<dbReference type="AlphaFoldDB" id="A0A9W4XKT8"/>
<dbReference type="EMBL" id="CAOQHR010000005">
    <property type="protein sequence ID" value="CAI6335298.1"/>
    <property type="molecule type" value="Genomic_DNA"/>
</dbReference>
<name>A0A9W4XKT8_9PLEO</name>
<gene>
    <name evidence="1" type="ORF">PDIGIT_LOCUS8378</name>
</gene>
<evidence type="ECO:0000313" key="2">
    <source>
        <dbReference type="Proteomes" id="UP001152607"/>
    </source>
</evidence>
<proteinExistence type="predicted"/>
<reference evidence="1" key="1">
    <citation type="submission" date="2023-01" db="EMBL/GenBank/DDBJ databases">
        <authorList>
            <person name="Van Ghelder C."/>
            <person name="Rancurel C."/>
        </authorList>
    </citation>
    <scope>NUCLEOTIDE SEQUENCE</scope>
    <source>
        <strain evidence="1">CNCM I-4278</strain>
    </source>
</reference>
<organism evidence="1 2">
    <name type="scientific">Periconia digitata</name>
    <dbReference type="NCBI Taxonomy" id="1303443"/>
    <lineage>
        <taxon>Eukaryota</taxon>
        <taxon>Fungi</taxon>
        <taxon>Dikarya</taxon>
        <taxon>Ascomycota</taxon>
        <taxon>Pezizomycotina</taxon>
        <taxon>Dothideomycetes</taxon>
        <taxon>Pleosporomycetidae</taxon>
        <taxon>Pleosporales</taxon>
        <taxon>Massarineae</taxon>
        <taxon>Periconiaceae</taxon>
        <taxon>Periconia</taxon>
    </lineage>
</organism>